<proteinExistence type="predicted"/>
<name>A0ABV1D2C5_9FIRM</name>
<evidence type="ECO:0000313" key="2">
    <source>
        <dbReference type="Proteomes" id="UP001454086"/>
    </source>
</evidence>
<dbReference type="Proteomes" id="UP001454086">
    <property type="component" value="Unassembled WGS sequence"/>
</dbReference>
<keyword evidence="2" id="KW-1185">Reference proteome</keyword>
<protein>
    <recommendedName>
        <fullName evidence="3">DUF551 domain-containing protein</fullName>
    </recommendedName>
</protein>
<comment type="caution">
    <text evidence="1">The sequence shown here is derived from an EMBL/GenBank/DDBJ whole genome shotgun (WGS) entry which is preliminary data.</text>
</comment>
<organism evidence="1 2">
    <name type="scientific">Enterocloster hominis</name>
    <name type="common">ex Hitch et al. 2024</name>
    <dbReference type="NCBI Taxonomy" id="1917870"/>
    <lineage>
        <taxon>Bacteria</taxon>
        <taxon>Bacillati</taxon>
        <taxon>Bacillota</taxon>
        <taxon>Clostridia</taxon>
        <taxon>Lachnospirales</taxon>
        <taxon>Lachnospiraceae</taxon>
        <taxon>Enterocloster</taxon>
    </lineage>
</organism>
<evidence type="ECO:0000313" key="1">
    <source>
        <dbReference type="EMBL" id="MEQ2424521.1"/>
    </source>
</evidence>
<gene>
    <name evidence="1" type="ORF">WMQ36_05995</name>
</gene>
<reference evidence="1 2" key="1">
    <citation type="submission" date="2024-03" db="EMBL/GenBank/DDBJ databases">
        <title>Human intestinal bacterial collection.</title>
        <authorList>
            <person name="Pauvert C."/>
            <person name="Hitch T.C.A."/>
            <person name="Clavel T."/>
        </authorList>
    </citation>
    <scope>NUCLEOTIDE SEQUENCE [LARGE SCALE GENOMIC DNA]</scope>
    <source>
        <strain evidence="1 2">CLA-SR-H021</strain>
    </source>
</reference>
<dbReference type="RefSeq" id="WP_349117980.1">
    <property type="nucleotide sequence ID" value="NZ_JBBMFM010000014.1"/>
</dbReference>
<dbReference type="EMBL" id="JBBMFM010000014">
    <property type="protein sequence ID" value="MEQ2424521.1"/>
    <property type="molecule type" value="Genomic_DNA"/>
</dbReference>
<accession>A0ABV1D2C5</accession>
<sequence length="70" mass="8308">MEKIKWIPINDKSPNENQKVWVTLEYHGGDRRIDKCVYRGGSFMKDKYISCDNIVVAWMPRFVPEPYKEG</sequence>
<evidence type="ECO:0008006" key="3">
    <source>
        <dbReference type="Google" id="ProtNLM"/>
    </source>
</evidence>